<dbReference type="STRING" id="1799789.AX660_14615"/>
<name>A0A136A2D4_9ALTE</name>
<dbReference type="EMBL" id="LSNE01000005">
    <property type="protein sequence ID" value="KXI29367.1"/>
    <property type="molecule type" value="Genomic_DNA"/>
</dbReference>
<dbReference type="AlphaFoldDB" id="A0A136A2D4"/>
<keyword evidence="2" id="KW-1185">Reference proteome</keyword>
<sequence>MCTTTIEMVSYRLKAGISIEDLRATHSAVNNFCLAQPGFLYRSISQDEHQTWFDVVYWKTMDDAKAAGEAFMQSNIGQILVNLIDNTTMQMRHMLADAEAYPQMLAIYANHGTSETPGL</sequence>
<dbReference type="OrthoDB" id="7859710at2"/>
<comment type="caution">
    <text evidence="1">The sequence shown here is derived from an EMBL/GenBank/DDBJ whole genome shotgun (WGS) entry which is preliminary data.</text>
</comment>
<protein>
    <recommendedName>
        <fullName evidence="3">ABM domain-containing protein</fullName>
    </recommendedName>
</protein>
<dbReference type="Proteomes" id="UP000070299">
    <property type="component" value="Unassembled WGS sequence"/>
</dbReference>
<evidence type="ECO:0000313" key="2">
    <source>
        <dbReference type="Proteomes" id="UP000070299"/>
    </source>
</evidence>
<gene>
    <name evidence="1" type="ORF">AX660_14615</name>
</gene>
<proteinExistence type="predicted"/>
<accession>A0A136A2D4</accession>
<evidence type="ECO:0000313" key="1">
    <source>
        <dbReference type="EMBL" id="KXI29367.1"/>
    </source>
</evidence>
<dbReference type="InterPro" id="IPR011008">
    <property type="entry name" value="Dimeric_a/b-barrel"/>
</dbReference>
<reference evidence="2" key="1">
    <citation type="submission" date="2016-02" db="EMBL/GenBank/DDBJ databases">
        <authorList>
            <person name="Schultz-Johansen M."/>
            <person name="Glaring M.A."/>
            <person name="Bech P.K."/>
            <person name="Stougaard P."/>
        </authorList>
    </citation>
    <scope>NUCLEOTIDE SEQUENCE [LARGE SCALE GENOMIC DNA]</scope>
    <source>
        <strain evidence="2">S66</strain>
    </source>
</reference>
<dbReference type="RefSeq" id="WP_068376710.1">
    <property type="nucleotide sequence ID" value="NZ_LSNE01000005.1"/>
</dbReference>
<dbReference type="SUPFAM" id="SSF54909">
    <property type="entry name" value="Dimeric alpha+beta barrel"/>
    <property type="match status" value="1"/>
</dbReference>
<organism evidence="1 2">
    <name type="scientific">Paraglaciecola hydrolytica</name>
    <dbReference type="NCBI Taxonomy" id="1799789"/>
    <lineage>
        <taxon>Bacteria</taxon>
        <taxon>Pseudomonadati</taxon>
        <taxon>Pseudomonadota</taxon>
        <taxon>Gammaproteobacteria</taxon>
        <taxon>Alteromonadales</taxon>
        <taxon>Alteromonadaceae</taxon>
        <taxon>Paraglaciecola</taxon>
    </lineage>
</organism>
<evidence type="ECO:0008006" key="3">
    <source>
        <dbReference type="Google" id="ProtNLM"/>
    </source>
</evidence>